<evidence type="ECO:0000256" key="2">
    <source>
        <dbReference type="ARBA" id="ARBA00007131"/>
    </source>
</evidence>
<dbReference type="InterPro" id="IPR029061">
    <property type="entry name" value="THDP-binding"/>
</dbReference>
<name>A0ABY7BLS8_9FIRM</name>
<dbReference type="PANTHER" id="PTHR47514">
    <property type="entry name" value="TRANSKETOLASE N-TERMINAL SECTION-RELATED"/>
    <property type="match status" value="1"/>
</dbReference>
<protein>
    <submittedName>
        <fullName evidence="5">Transketolase</fullName>
    </submittedName>
</protein>
<dbReference type="Pfam" id="PF00456">
    <property type="entry name" value="Transketolase_N"/>
    <property type="match status" value="1"/>
</dbReference>
<dbReference type="PANTHER" id="PTHR47514:SF1">
    <property type="entry name" value="TRANSKETOLASE N-TERMINAL SECTION-RELATED"/>
    <property type="match status" value="1"/>
</dbReference>
<evidence type="ECO:0000259" key="4">
    <source>
        <dbReference type="Pfam" id="PF00456"/>
    </source>
</evidence>
<keyword evidence="3" id="KW-0786">Thiamine pyrophosphate</keyword>
<reference evidence="5" key="1">
    <citation type="submission" date="2022-12" db="EMBL/GenBank/DDBJ databases">
        <authorList>
            <person name="Bing R.G."/>
            <person name="Willard D.J."/>
            <person name="Manesh M.J.H."/>
            <person name="Laemthong T."/>
            <person name="Crosby J.R."/>
            <person name="Kelly R.M."/>
        </authorList>
    </citation>
    <scope>NUCLEOTIDE SEQUENCE</scope>
    <source>
        <strain evidence="5">DSM 8990</strain>
    </source>
</reference>
<evidence type="ECO:0000313" key="6">
    <source>
        <dbReference type="Proteomes" id="UP001164909"/>
    </source>
</evidence>
<evidence type="ECO:0000313" key="5">
    <source>
        <dbReference type="EMBL" id="WAM33358.1"/>
    </source>
</evidence>
<dbReference type="Proteomes" id="UP001164909">
    <property type="component" value="Chromosome"/>
</dbReference>
<dbReference type="RefSeq" id="WP_045169989.1">
    <property type="nucleotide sequence ID" value="NZ_CP113865.1"/>
</dbReference>
<evidence type="ECO:0000256" key="1">
    <source>
        <dbReference type="ARBA" id="ARBA00001964"/>
    </source>
</evidence>
<gene>
    <name evidence="5" type="ORF">OTK00_001853</name>
</gene>
<comment type="similarity">
    <text evidence="2">Belongs to the transketolase family.</text>
</comment>
<dbReference type="InterPro" id="IPR005474">
    <property type="entry name" value="Transketolase_N"/>
</dbReference>
<keyword evidence="6" id="KW-1185">Reference proteome</keyword>
<dbReference type="SUPFAM" id="SSF52518">
    <property type="entry name" value="Thiamin diphosphate-binding fold (THDP-binding)"/>
    <property type="match status" value="1"/>
</dbReference>
<evidence type="ECO:0000256" key="3">
    <source>
        <dbReference type="ARBA" id="ARBA00023052"/>
    </source>
</evidence>
<accession>A0ABY7BLS8</accession>
<dbReference type="EMBL" id="CP113865">
    <property type="protein sequence ID" value="WAM33358.1"/>
    <property type="molecule type" value="Genomic_DNA"/>
</dbReference>
<sequence>MDRAKELELKKIATEIRKSIIIQTAEAGSGHPGGSLSGVEILTYLYFVEMNIDPRNPKDPDRDRFVLSKGHASPLLYAVLAEKGFISKEELKGFRQIYSNLQGHPDMKKVPGVEMSTGSLGQGLSVANGMALAGKLDGKNYRVYVLLGDGEIQEGQIWEAAMTAAHYKLDNLTAFLDHNGLQIDGKITEVMSPEPVDEKFRAFGWHVITIDGHDFNQIEKAVSEAKTVKGKPTIIIAETVKGKGVSFMENEAGWHGTAPNKEQAQKALEELQKQLESLEVQG</sequence>
<feature type="domain" description="Transketolase N-terminal" evidence="4">
    <location>
        <begin position="11"/>
        <end position="267"/>
    </location>
</feature>
<proteinExistence type="inferred from homology"/>
<dbReference type="Gene3D" id="3.40.50.970">
    <property type="match status" value="1"/>
</dbReference>
<organism evidence="5 6">
    <name type="scientific">Caldicellulosiruptor morganii</name>
    <dbReference type="NCBI Taxonomy" id="1387555"/>
    <lineage>
        <taxon>Bacteria</taxon>
        <taxon>Bacillati</taxon>
        <taxon>Bacillota</taxon>
        <taxon>Bacillota incertae sedis</taxon>
        <taxon>Caldicellulosiruptorales</taxon>
        <taxon>Caldicellulosiruptoraceae</taxon>
        <taxon>Caldicellulosiruptor</taxon>
    </lineage>
</organism>
<comment type="cofactor">
    <cofactor evidence="1">
        <name>thiamine diphosphate</name>
        <dbReference type="ChEBI" id="CHEBI:58937"/>
    </cofactor>
</comment>
<dbReference type="CDD" id="cd02012">
    <property type="entry name" value="TPP_TK"/>
    <property type="match status" value="1"/>
</dbReference>